<accession>A0A0A9GJI1</accession>
<reference evidence="1" key="2">
    <citation type="journal article" date="2015" name="Data Brief">
        <title>Shoot transcriptome of the giant reed, Arundo donax.</title>
        <authorList>
            <person name="Barrero R.A."/>
            <person name="Guerrero F.D."/>
            <person name="Moolhuijzen P."/>
            <person name="Goolsby J.A."/>
            <person name="Tidwell J."/>
            <person name="Bellgard S.E."/>
            <person name="Bellgard M.I."/>
        </authorList>
    </citation>
    <scope>NUCLEOTIDE SEQUENCE</scope>
    <source>
        <tissue evidence="1">Shoot tissue taken approximately 20 cm above the soil surface</tissue>
    </source>
</reference>
<organism evidence="1">
    <name type="scientific">Arundo donax</name>
    <name type="common">Giant reed</name>
    <name type="synonym">Donax arundinaceus</name>
    <dbReference type="NCBI Taxonomy" id="35708"/>
    <lineage>
        <taxon>Eukaryota</taxon>
        <taxon>Viridiplantae</taxon>
        <taxon>Streptophyta</taxon>
        <taxon>Embryophyta</taxon>
        <taxon>Tracheophyta</taxon>
        <taxon>Spermatophyta</taxon>
        <taxon>Magnoliopsida</taxon>
        <taxon>Liliopsida</taxon>
        <taxon>Poales</taxon>
        <taxon>Poaceae</taxon>
        <taxon>PACMAD clade</taxon>
        <taxon>Arundinoideae</taxon>
        <taxon>Arundineae</taxon>
        <taxon>Arundo</taxon>
    </lineage>
</organism>
<dbReference type="AlphaFoldDB" id="A0A0A9GJI1"/>
<protein>
    <submittedName>
        <fullName evidence="1">Uncharacterized protein</fullName>
    </submittedName>
</protein>
<sequence length="98" mass="11068">MTGKGEGNFGTESNTFLKITLALGSRHLSSKFALVAMPSRLTISTFGFKLLLNLELKNLLWTFLKITVQSLTFHVFFCLVLQAHFNLFLSHLVLSIRH</sequence>
<proteinExistence type="predicted"/>
<name>A0A0A9GJI1_ARUDO</name>
<reference evidence="1" key="1">
    <citation type="submission" date="2014-09" db="EMBL/GenBank/DDBJ databases">
        <authorList>
            <person name="Magalhaes I.L.F."/>
            <person name="Oliveira U."/>
            <person name="Santos F.R."/>
            <person name="Vidigal T.H.D.A."/>
            <person name="Brescovit A.D."/>
            <person name="Santos A.J."/>
        </authorList>
    </citation>
    <scope>NUCLEOTIDE SEQUENCE</scope>
    <source>
        <tissue evidence="1">Shoot tissue taken approximately 20 cm above the soil surface</tissue>
    </source>
</reference>
<dbReference type="EMBL" id="GBRH01177038">
    <property type="protein sequence ID" value="JAE20858.1"/>
    <property type="molecule type" value="Transcribed_RNA"/>
</dbReference>
<evidence type="ECO:0000313" key="1">
    <source>
        <dbReference type="EMBL" id="JAE20858.1"/>
    </source>
</evidence>